<keyword evidence="3" id="KW-1185">Reference proteome</keyword>
<reference evidence="2" key="1">
    <citation type="journal article" date="2022" name="bioRxiv">
        <title>Sequencing and chromosome-scale assembly of the giantPleurodeles waltlgenome.</title>
        <authorList>
            <person name="Brown T."/>
            <person name="Elewa A."/>
            <person name="Iarovenko S."/>
            <person name="Subramanian E."/>
            <person name="Araus A.J."/>
            <person name="Petzold A."/>
            <person name="Susuki M."/>
            <person name="Suzuki K.-i.T."/>
            <person name="Hayashi T."/>
            <person name="Toyoda A."/>
            <person name="Oliveira C."/>
            <person name="Osipova E."/>
            <person name="Leigh N.D."/>
            <person name="Simon A."/>
            <person name="Yun M.H."/>
        </authorList>
    </citation>
    <scope>NUCLEOTIDE SEQUENCE</scope>
    <source>
        <strain evidence="2">20211129_DDA</strain>
        <tissue evidence="2">Liver</tissue>
    </source>
</reference>
<name>A0AAV7Q2D8_PLEWA</name>
<accession>A0AAV7Q2D8</accession>
<dbReference type="Proteomes" id="UP001066276">
    <property type="component" value="Chromosome 7"/>
</dbReference>
<evidence type="ECO:0000313" key="2">
    <source>
        <dbReference type="EMBL" id="KAJ1132170.1"/>
    </source>
</evidence>
<dbReference type="EMBL" id="JANPWB010000011">
    <property type="protein sequence ID" value="KAJ1132170.1"/>
    <property type="molecule type" value="Genomic_DNA"/>
</dbReference>
<evidence type="ECO:0000313" key="3">
    <source>
        <dbReference type="Proteomes" id="UP001066276"/>
    </source>
</evidence>
<feature type="region of interest" description="Disordered" evidence="1">
    <location>
        <begin position="1"/>
        <end position="29"/>
    </location>
</feature>
<feature type="region of interest" description="Disordered" evidence="1">
    <location>
        <begin position="51"/>
        <end position="81"/>
    </location>
</feature>
<dbReference type="AlphaFoldDB" id="A0AAV7Q2D8"/>
<gene>
    <name evidence="2" type="ORF">NDU88_010497</name>
</gene>
<protein>
    <submittedName>
        <fullName evidence="2">Uncharacterized protein</fullName>
    </submittedName>
</protein>
<sequence>MGRAKLRSSGGSGGGGLQELRRTGGLGSHRGGICLPLCASRGKTVQHAAVRDAANRGGAARKTPPQGTTTREGSQRSRAVGTRRFRCILLRGYEAQPR</sequence>
<organism evidence="2 3">
    <name type="scientific">Pleurodeles waltl</name>
    <name type="common">Iberian ribbed newt</name>
    <dbReference type="NCBI Taxonomy" id="8319"/>
    <lineage>
        <taxon>Eukaryota</taxon>
        <taxon>Metazoa</taxon>
        <taxon>Chordata</taxon>
        <taxon>Craniata</taxon>
        <taxon>Vertebrata</taxon>
        <taxon>Euteleostomi</taxon>
        <taxon>Amphibia</taxon>
        <taxon>Batrachia</taxon>
        <taxon>Caudata</taxon>
        <taxon>Salamandroidea</taxon>
        <taxon>Salamandridae</taxon>
        <taxon>Pleurodelinae</taxon>
        <taxon>Pleurodeles</taxon>
    </lineage>
</organism>
<comment type="caution">
    <text evidence="2">The sequence shown here is derived from an EMBL/GenBank/DDBJ whole genome shotgun (WGS) entry which is preliminary data.</text>
</comment>
<evidence type="ECO:0000256" key="1">
    <source>
        <dbReference type="SAM" id="MobiDB-lite"/>
    </source>
</evidence>
<proteinExistence type="predicted"/>